<dbReference type="AlphaFoldDB" id="X1M8Y8"/>
<comment type="caution">
    <text evidence="1">The sequence shown here is derived from an EMBL/GenBank/DDBJ whole genome shotgun (WGS) entry which is preliminary data.</text>
</comment>
<gene>
    <name evidence="1" type="ORF">S06H3_30335</name>
</gene>
<sequence length="104" mass="11833">MKTINLTRDMVAPFEKKAYPTDLPDFSEDRVSSVILYSPWIGPTPLTVAAYDADDWEDVAKPDAGKIMFSETDRQWKANQWIAGPFGDILELITRPYNERAPEP</sequence>
<organism evidence="1">
    <name type="scientific">marine sediment metagenome</name>
    <dbReference type="NCBI Taxonomy" id="412755"/>
    <lineage>
        <taxon>unclassified sequences</taxon>
        <taxon>metagenomes</taxon>
        <taxon>ecological metagenomes</taxon>
    </lineage>
</organism>
<reference evidence="1" key="1">
    <citation type="journal article" date="2014" name="Front. Microbiol.">
        <title>High frequency of phylogenetically diverse reductive dehalogenase-homologous genes in deep subseafloor sedimentary metagenomes.</title>
        <authorList>
            <person name="Kawai M."/>
            <person name="Futagami T."/>
            <person name="Toyoda A."/>
            <person name="Takaki Y."/>
            <person name="Nishi S."/>
            <person name="Hori S."/>
            <person name="Arai W."/>
            <person name="Tsubouchi T."/>
            <person name="Morono Y."/>
            <person name="Uchiyama I."/>
            <person name="Ito T."/>
            <person name="Fujiyama A."/>
            <person name="Inagaki F."/>
            <person name="Takami H."/>
        </authorList>
    </citation>
    <scope>NUCLEOTIDE SEQUENCE</scope>
    <source>
        <strain evidence="1">Expedition CK06-06</strain>
    </source>
</reference>
<evidence type="ECO:0000313" key="1">
    <source>
        <dbReference type="EMBL" id="GAI28097.1"/>
    </source>
</evidence>
<protein>
    <submittedName>
        <fullName evidence="1">Uncharacterized protein</fullName>
    </submittedName>
</protein>
<name>X1M8Y8_9ZZZZ</name>
<accession>X1M8Y8</accession>
<proteinExistence type="predicted"/>
<dbReference type="EMBL" id="BARV01017856">
    <property type="protein sequence ID" value="GAI28097.1"/>
    <property type="molecule type" value="Genomic_DNA"/>
</dbReference>